<feature type="transmembrane region" description="Helical" evidence="12">
    <location>
        <begin position="441"/>
        <end position="464"/>
    </location>
</feature>
<keyword evidence="3" id="KW-0813">Transport</keyword>
<feature type="transmembrane region" description="Helical" evidence="12">
    <location>
        <begin position="51"/>
        <end position="71"/>
    </location>
</feature>
<organism evidence="13 14">
    <name type="scientific">Elysia chlorotica</name>
    <name type="common">Eastern emerald elysia</name>
    <name type="synonym">Sea slug</name>
    <dbReference type="NCBI Taxonomy" id="188477"/>
    <lineage>
        <taxon>Eukaryota</taxon>
        <taxon>Metazoa</taxon>
        <taxon>Spiralia</taxon>
        <taxon>Lophotrochozoa</taxon>
        <taxon>Mollusca</taxon>
        <taxon>Gastropoda</taxon>
        <taxon>Heterobranchia</taxon>
        <taxon>Euthyneura</taxon>
        <taxon>Panpulmonata</taxon>
        <taxon>Sacoglossa</taxon>
        <taxon>Placobranchoidea</taxon>
        <taxon>Plakobranchidae</taxon>
        <taxon>Elysia</taxon>
    </lineage>
</organism>
<keyword evidence="8" id="KW-0406">Ion transport</keyword>
<dbReference type="OrthoDB" id="6132759at2759"/>
<evidence type="ECO:0000256" key="10">
    <source>
        <dbReference type="ARBA" id="ARBA00023201"/>
    </source>
</evidence>
<feature type="transmembrane region" description="Helical" evidence="12">
    <location>
        <begin position="382"/>
        <end position="402"/>
    </location>
</feature>
<proteinExistence type="inferred from homology"/>
<dbReference type="GO" id="GO:0005886">
    <property type="term" value="C:plasma membrane"/>
    <property type="evidence" value="ECO:0007669"/>
    <property type="project" value="UniProtKB-SubCell"/>
</dbReference>
<evidence type="ECO:0000256" key="1">
    <source>
        <dbReference type="ARBA" id="ARBA00004651"/>
    </source>
</evidence>
<evidence type="ECO:0000256" key="4">
    <source>
        <dbReference type="ARBA" id="ARBA00022475"/>
    </source>
</evidence>
<evidence type="ECO:0000256" key="2">
    <source>
        <dbReference type="ARBA" id="ARBA00006434"/>
    </source>
</evidence>
<comment type="caution">
    <text evidence="13">The sequence shown here is derived from an EMBL/GenBank/DDBJ whole genome shotgun (WGS) entry which is preliminary data.</text>
</comment>
<dbReference type="Gene3D" id="1.20.1730.10">
    <property type="entry name" value="Sodium/glucose cotransporter"/>
    <property type="match status" value="1"/>
</dbReference>
<accession>A0A3S0Z7A0</accession>
<protein>
    <recommendedName>
        <fullName evidence="15">Sodium-coupled monocarboxylate transporter 1</fullName>
    </recommendedName>
</protein>
<evidence type="ECO:0000313" key="14">
    <source>
        <dbReference type="Proteomes" id="UP000271974"/>
    </source>
</evidence>
<evidence type="ECO:0000256" key="9">
    <source>
        <dbReference type="ARBA" id="ARBA00023136"/>
    </source>
</evidence>
<comment type="similarity">
    <text evidence="2 11">Belongs to the sodium:solute symporter (SSF) (TC 2.A.21) family.</text>
</comment>
<evidence type="ECO:0000256" key="7">
    <source>
        <dbReference type="ARBA" id="ARBA00023053"/>
    </source>
</evidence>
<feature type="transmembrane region" description="Helical" evidence="12">
    <location>
        <begin position="336"/>
        <end position="361"/>
    </location>
</feature>
<dbReference type="Pfam" id="PF00474">
    <property type="entry name" value="SSF"/>
    <property type="match status" value="1"/>
</dbReference>
<evidence type="ECO:0008006" key="15">
    <source>
        <dbReference type="Google" id="ProtNLM"/>
    </source>
</evidence>
<dbReference type="EMBL" id="RQTK01001089">
    <property type="protein sequence ID" value="RUS72266.1"/>
    <property type="molecule type" value="Genomic_DNA"/>
</dbReference>
<feature type="transmembrane region" description="Helical" evidence="12">
    <location>
        <begin position="414"/>
        <end position="434"/>
    </location>
</feature>
<feature type="transmembrane region" description="Helical" evidence="12">
    <location>
        <begin position="77"/>
        <end position="104"/>
    </location>
</feature>
<evidence type="ECO:0000256" key="12">
    <source>
        <dbReference type="SAM" id="Phobius"/>
    </source>
</evidence>
<feature type="transmembrane region" description="Helical" evidence="12">
    <location>
        <begin position="277"/>
        <end position="302"/>
    </location>
</feature>
<dbReference type="AlphaFoldDB" id="A0A3S0Z7A0"/>
<dbReference type="PANTHER" id="PTHR42985:SF40">
    <property type="entry name" value="LD47995P-RELATED"/>
    <property type="match status" value="1"/>
</dbReference>
<evidence type="ECO:0000313" key="13">
    <source>
        <dbReference type="EMBL" id="RUS72266.1"/>
    </source>
</evidence>
<keyword evidence="9 12" id="KW-0472">Membrane</keyword>
<evidence type="ECO:0000256" key="8">
    <source>
        <dbReference type="ARBA" id="ARBA00023065"/>
    </source>
</evidence>
<name>A0A3S0Z7A0_ELYCH</name>
<evidence type="ECO:0000256" key="5">
    <source>
        <dbReference type="ARBA" id="ARBA00022692"/>
    </source>
</evidence>
<feature type="transmembrane region" description="Helical" evidence="12">
    <location>
        <begin position="544"/>
        <end position="566"/>
    </location>
</feature>
<keyword evidence="6 12" id="KW-1133">Transmembrane helix</keyword>
<keyword evidence="4" id="KW-1003">Cell membrane</keyword>
<reference evidence="13 14" key="1">
    <citation type="submission" date="2019-01" db="EMBL/GenBank/DDBJ databases">
        <title>A draft genome assembly of the solar-powered sea slug Elysia chlorotica.</title>
        <authorList>
            <person name="Cai H."/>
            <person name="Li Q."/>
            <person name="Fang X."/>
            <person name="Li J."/>
            <person name="Curtis N.E."/>
            <person name="Altenburger A."/>
            <person name="Shibata T."/>
            <person name="Feng M."/>
            <person name="Maeda T."/>
            <person name="Schwartz J.A."/>
            <person name="Shigenobu S."/>
            <person name="Lundholm N."/>
            <person name="Nishiyama T."/>
            <person name="Yang H."/>
            <person name="Hasebe M."/>
            <person name="Li S."/>
            <person name="Pierce S.K."/>
            <person name="Wang J."/>
        </authorList>
    </citation>
    <scope>NUCLEOTIDE SEQUENCE [LARGE SCALE GENOMIC DNA]</scope>
    <source>
        <strain evidence="13">EC2010</strain>
        <tissue evidence="13">Whole organism of an adult</tissue>
    </source>
</reference>
<dbReference type="NCBIfam" id="TIGR00813">
    <property type="entry name" value="sss"/>
    <property type="match status" value="1"/>
</dbReference>
<keyword evidence="10" id="KW-0739">Sodium transport</keyword>
<dbReference type="PANTHER" id="PTHR42985">
    <property type="entry name" value="SODIUM-COUPLED MONOCARBOXYLATE TRANSPORTER"/>
    <property type="match status" value="1"/>
</dbReference>
<keyword evidence="7" id="KW-0915">Sodium</keyword>
<dbReference type="STRING" id="188477.A0A3S0Z7A0"/>
<dbReference type="GO" id="GO:0006814">
    <property type="term" value="P:sodium ion transport"/>
    <property type="evidence" value="ECO:0007669"/>
    <property type="project" value="UniProtKB-KW"/>
</dbReference>
<feature type="transmembrane region" description="Helical" evidence="12">
    <location>
        <begin position="158"/>
        <end position="180"/>
    </location>
</feature>
<gene>
    <name evidence="13" type="ORF">EGW08_019967</name>
</gene>
<keyword evidence="14" id="KW-1185">Reference proteome</keyword>
<dbReference type="GO" id="GO:0015293">
    <property type="term" value="F:symporter activity"/>
    <property type="evidence" value="ECO:0007669"/>
    <property type="project" value="TreeGrafter"/>
</dbReference>
<keyword evidence="5 12" id="KW-0812">Transmembrane</keyword>
<dbReference type="InterPro" id="IPR038377">
    <property type="entry name" value="Na/Glc_symporter_sf"/>
</dbReference>
<evidence type="ECO:0000256" key="3">
    <source>
        <dbReference type="ARBA" id="ARBA00022448"/>
    </source>
</evidence>
<evidence type="ECO:0000256" key="6">
    <source>
        <dbReference type="ARBA" id="ARBA00022989"/>
    </source>
</evidence>
<feature type="transmembrane region" description="Helical" evidence="12">
    <location>
        <begin position="192"/>
        <end position="218"/>
    </location>
</feature>
<sequence length="609" mass="66561">MADMISYGLTDYIVGGLTLLVPMIIGTWYAIKDAGKVTREEYLLGGRQMSVLPVTLSTFITFVSAITLIGIPAETFFFGGIVFSAFLGIALSHVIGYFTIVPLLHPLRLTSVYEYLQLRYESEAVRMLSAIIGMATNLLYQSVVLLSPALALQACARLPLWVSIALIGSIGTLYTAIGGFKSVVWTDVFQTVIVFVGMFVIIIKACIEVGGIGEVWRLSREGGRLDLVKFSVDPRTRHTQWSLIIGFVFMKFSHHFDQASVQRISSLRSLRAARRMFLLNAPLQVVYGAMNVIVGLATYAYYAYHHCDPYEAGYISNRNQLAPYFVLHALTDTPGLAGLFMGVLCCGSLSSLSSGINAMAANTVQDILSHQLQNMKEKTITIVTKLFVVAYGALVIGAAYLANSMDGPVTQLAASVFGALGSPVVAIILMGACVPWANKCGALAGATAALAFNLWMSLGCVLHGTPPRPLPSISPGNCSGLDLGSIDNKSMPSRFQGVLEKEAINVSYNGLLRYDTSLSTPSYQMDEIAEDGRAFFLYDVSYEWYALIGCVVGISVGLAISFLSTLRFDGSKRYRLVWCPSYTTARYIFPCLKKFWLRKDRLEGNIHRE</sequence>
<comment type="subcellular location">
    <subcellularLocation>
        <location evidence="1">Cell membrane</location>
        <topology evidence="1">Multi-pass membrane protein</topology>
    </subcellularLocation>
</comment>
<dbReference type="Proteomes" id="UP000271974">
    <property type="component" value="Unassembled WGS sequence"/>
</dbReference>
<feature type="non-terminal residue" evidence="13">
    <location>
        <position position="609"/>
    </location>
</feature>
<dbReference type="InterPro" id="IPR051163">
    <property type="entry name" value="Sodium:Solute_Symporter_SSF"/>
</dbReference>
<dbReference type="InterPro" id="IPR001734">
    <property type="entry name" value="Na/solute_symporter"/>
</dbReference>
<evidence type="ECO:0000256" key="11">
    <source>
        <dbReference type="RuleBase" id="RU362091"/>
    </source>
</evidence>
<feature type="transmembrane region" description="Helical" evidence="12">
    <location>
        <begin position="12"/>
        <end position="31"/>
    </location>
</feature>
<dbReference type="PROSITE" id="PS50283">
    <property type="entry name" value="NA_SOLUT_SYMP_3"/>
    <property type="match status" value="1"/>
</dbReference>
<feature type="transmembrane region" description="Helical" evidence="12">
    <location>
        <begin position="125"/>
        <end position="146"/>
    </location>
</feature>